<evidence type="ECO:0000313" key="2">
    <source>
        <dbReference type="EMBL" id="CAH0109221.1"/>
    </source>
</evidence>
<gene>
    <name evidence="2" type="ORF">DGAL_LOCUS12690</name>
</gene>
<dbReference type="GO" id="GO:0008061">
    <property type="term" value="F:chitin binding"/>
    <property type="evidence" value="ECO:0007669"/>
    <property type="project" value="InterPro"/>
</dbReference>
<dbReference type="SMART" id="SM00494">
    <property type="entry name" value="ChtBD2"/>
    <property type="match status" value="1"/>
</dbReference>
<dbReference type="EMBL" id="CAKKLH010000292">
    <property type="protein sequence ID" value="CAH0109221.1"/>
    <property type="molecule type" value="Genomic_DNA"/>
</dbReference>
<dbReference type="OrthoDB" id="6377781at2759"/>
<dbReference type="InterPro" id="IPR002557">
    <property type="entry name" value="Chitin-bd_dom"/>
</dbReference>
<organism evidence="2 3">
    <name type="scientific">Daphnia galeata</name>
    <dbReference type="NCBI Taxonomy" id="27404"/>
    <lineage>
        <taxon>Eukaryota</taxon>
        <taxon>Metazoa</taxon>
        <taxon>Ecdysozoa</taxon>
        <taxon>Arthropoda</taxon>
        <taxon>Crustacea</taxon>
        <taxon>Branchiopoda</taxon>
        <taxon>Diplostraca</taxon>
        <taxon>Cladocera</taxon>
        <taxon>Anomopoda</taxon>
        <taxon>Daphniidae</taxon>
        <taxon>Daphnia</taxon>
    </lineage>
</organism>
<reference evidence="2" key="1">
    <citation type="submission" date="2021-11" db="EMBL/GenBank/DDBJ databases">
        <authorList>
            <person name="Schell T."/>
        </authorList>
    </citation>
    <scope>NUCLEOTIDE SEQUENCE</scope>
    <source>
        <strain evidence="2">M5</strain>
    </source>
</reference>
<accession>A0A8J2WJJ3</accession>
<protein>
    <recommendedName>
        <fullName evidence="1">Chitin-binding type-2 domain-containing protein</fullName>
    </recommendedName>
</protein>
<name>A0A8J2WJJ3_9CRUS</name>
<feature type="domain" description="Chitin-binding type-2" evidence="1">
    <location>
        <begin position="60"/>
        <end position="129"/>
    </location>
</feature>
<dbReference type="Proteomes" id="UP000789390">
    <property type="component" value="Unassembled WGS sequence"/>
</dbReference>
<evidence type="ECO:0000259" key="1">
    <source>
        <dbReference type="PROSITE" id="PS50940"/>
    </source>
</evidence>
<keyword evidence="3" id="KW-1185">Reference proteome</keyword>
<dbReference type="AlphaFoldDB" id="A0A8J2WJJ3"/>
<dbReference type="PROSITE" id="PS50940">
    <property type="entry name" value="CHIT_BIND_II"/>
    <property type="match status" value="1"/>
</dbReference>
<dbReference type="SUPFAM" id="SSF57625">
    <property type="entry name" value="Invertebrate chitin-binding proteins"/>
    <property type="match status" value="1"/>
</dbReference>
<dbReference type="GO" id="GO:0005576">
    <property type="term" value="C:extracellular region"/>
    <property type="evidence" value="ECO:0007669"/>
    <property type="project" value="InterPro"/>
</dbReference>
<sequence length="129" mass="14003">MSDDLRKTNMDKTNFKPKCLVVSELRQRKFGKMKSPSIPLVFLLCAVLAAELPGSTGDPVGSCPEFDGEVPIYLSDSVSCEVFYECSNGMANQHLCPPNPAEGGAGATRLHFNKMLNVCDYPANAKCNL</sequence>
<comment type="caution">
    <text evidence="2">The sequence shown here is derived from an EMBL/GenBank/DDBJ whole genome shotgun (WGS) entry which is preliminary data.</text>
</comment>
<evidence type="ECO:0000313" key="3">
    <source>
        <dbReference type="Proteomes" id="UP000789390"/>
    </source>
</evidence>
<dbReference type="Gene3D" id="2.170.140.10">
    <property type="entry name" value="Chitin binding domain"/>
    <property type="match status" value="1"/>
</dbReference>
<dbReference type="InterPro" id="IPR036508">
    <property type="entry name" value="Chitin-bd_dom_sf"/>
</dbReference>
<proteinExistence type="predicted"/>